<gene>
    <name evidence="2" type="ORF">BN580_00314</name>
    <name evidence="3" type="ORF">MR241_07325</name>
</gene>
<accession>R6U548</accession>
<dbReference type="AlphaFoldDB" id="R6U548"/>
<dbReference type="InterPro" id="IPR001347">
    <property type="entry name" value="SIS_dom"/>
</dbReference>
<dbReference type="InterPro" id="IPR035461">
    <property type="entry name" value="GmhA/DiaA"/>
</dbReference>
<dbReference type="Gene3D" id="3.40.50.10490">
    <property type="entry name" value="Glucose-6-phosphate isomerase like protein, domain 1"/>
    <property type="match status" value="1"/>
</dbReference>
<dbReference type="Proteomes" id="UP001139365">
    <property type="component" value="Unassembled WGS sequence"/>
</dbReference>
<evidence type="ECO:0000313" key="5">
    <source>
        <dbReference type="Proteomes" id="UP001139365"/>
    </source>
</evidence>
<feature type="domain" description="SIS" evidence="1">
    <location>
        <begin position="33"/>
        <end position="213"/>
    </location>
</feature>
<dbReference type="PROSITE" id="PS51464">
    <property type="entry name" value="SIS"/>
    <property type="match status" value="1"/>
</dbReference>
<proteinExistence type="predicted"/>
<dbReference type="GO" id="GO:0097367">
    <property type="term" value="F:carbohydrate derivative binding"/>
    <property type="evidence" value="ECO:0007669"/>
    <property type="project" value="InterPro"/>
</dbReference>
<dbReference type="InterPro" id="IPR050099">
    <property type="entry name" value="SIS_GmhA/DiaA_subfam"/>
</dbReference>
<evidence type="ECO:0000313" key="4">
    <source>
        <dbReference type="Proteomes" id="UP000017938"/>
    </source>
</evidence>
<evidence type="ECO:0000259" key="1">
    <source>
        <dbReference type="PROSITE" id="PS51464"/>
    </source>
</evidence>
<dbReference type="PANTHER" id="PTHR30390">
    <property type="entry name" value="SEDOHEPTULOSE 7-PHOSPHATE ISOMERASE / DNAA INITIATOR-ASSOCIATING FACTOR FOR REPLICATION INITIATION"/>
    <property type="match status" value="1"/>
</dbReference>
<dbReference type="PANTHER" id="PTHR30390:SF6">
    <property type="entry name" value="DNAA INITIATOR-ASSOCIATING PROTEIN DIAA"/>
    <property type="match status" value="1"/>
</dbReference>
<evidence type="ECO:0000313" key="3">
    <source>
        <dbReference type="EMBL" id="MCI5756088.1"/>
    </source>
</evidence>
<dbReference type="Pfam" id="PF13580">
    <property type="entry name" value="SIS_2"/>
    <property type="match status" value="1"/>
</dbReference>
<dbReference type="STRING" id="1263015.BN580_00314"/>
<name>R6U548_9BACT</name>
<dbReference type="Proteomes" id="UP000017938">
    <property type="component" value="Unassembled WGS sequence"/>
</dbReference>
<sequence length="213" mass="23034">MKSESRKKIETLVERYPALSVCRDDIVKAAELMVRCYENGGKIMTCGNGGSAADAVHIVGELMKGFCKRRELPENEKNVLSAYGEEGRVLAENLQGTLASVSLINEISLQTAFSNDVLPELGTAQQLYGLAEKGDVFIGISTSGNAKNLYYASIAAKAKGCSVVILSGRDGGILKRLADVSVIVPETETYKIQELHLPVYHAICLALEEEFFG</sequence>
<reference evidence="2" key="1">
    <citation type="submission" date="2012-11" db="EMBL/GenBank/DDBJ databases">
        <title>Dependencies among metagenomic species, viruses, plasmids and units of genetic variation.</title>
        <authorList>
            <person name="Nielsen H.B."/>
            <person name="Almeida M."/>
            <person name="Juncker A.S."/>
            <person name="Rasmussen S."/>
            <person name="Li J."/>
            <person name="Sunagawa S."/>
            <person name="Plichta D."/>
            <person name="Gautier L."/>
            <person name="Le Chatelier E."/>
            <person name="Peletier E."/>
            <person name="Bonde I."/>
            <person name="Nielsen T."/>
            <person name="Manichanh C."/>
            <person name="Arumugam M."/>
            <person name="Batto J."/>
            <person name="Santos M.B.Q.D."/>
            <person name="Blom N."/>
            <person name="Borruel N."/>
            <person name="Burgdorf K.S."/>
            <person name="Boumezbeur F."/>
            <person name="Casellas F."/>
            <person name="Dore J."/>
            <person name="Guarner F."/>
            <person name="Hansen T."/>
            <person name="Hildebrand F."/>
            <person name="Kaas R.S."/>
            <person name="Kennedy S."/>
            <person name="Kristiansen K."/>
            <person name="Kultima J.R."/>
            <person name="Leonard P."/>
            <person name="Levenez F."/>
            <person name="Lund O."/>
            <person name="Moumen B."/>
            <person name="Le Paslier D."/>
            <person name="Pons N."/>
            <person name="Pedersen O."/>
            <person name="Prifti E."/>
            <person name="Qin J."/>
            <person name="Raes J."/>
            <person name="Tap J."/>
            <person name="Tims S."/>
            <person name="Ussery D.W."/>
            <person name="Yamada T."/>
            <person name="MetaHit consortium"/>
            <person name="Renault P."/>
            <person name="Sicheritz-Ponten T."/>
            <person name="Bork P."/>
            <person name="Wang J."/>
            <person name="Brunak S."/>
            <person name="Ehrlich S.D."/>
        </authorList>
    </citation>
    <scope>NUCLEOTIDE SEQUENCE [LARGE SCALE GENOMIC DNA]</scope>
</reference>
<protein>
    <submittedName>
        <fullName evidence="3">SIS domain-containing protein</fullName>
    </submittedName>
</protein>
<dbReference type="InterPro" id="IPR046348">
    <property type="entry name" value="SIS_dom_sf"/>
</dbReference>
<dbReference type="Pfam" id="PF01380">
    <property type="entry name" value="SIS"/>
    <property type="match status" value="1"/>
</dbReference>
<organism evidence="2 4">
    <name type="scientific">Candidatus Colimorpha enterica</name>
    <dbReference type="NCBI Taxonomy" id="3083063"/>
    <lineage>
        <taxon>Bacteria</taxon>
        <taxon>Pseudomonadati</taxon>
        <taxon>Bacteroidota</taxon>
        <taxon>Bacteroidia</taxon>
        <taxon>Bacteroidales</taxon>
        <taxon>Candidatus Colimorpha</taxon>
    </lineage>
</organism>
<dbReference type="EMBL" id="JALEMU010000120">
    <property type="protein sequence ID" value="MCI5756088.1"/>
    <property type="molecule type" value="Genomic_DNA"/>
</dbReference>
<evidence type="ECO:0000313" key="2">
    <source>
        <dbReference type="EMBL" id="CDC77164.1"/>
    </source>
</evidence>
<dbReference type="EMBL" id="CBFW010000421">
    <property type="protein sequence ID" value="CDC77164.1"/>
    <property type="molecule type" value="Genomic_DNA"/>
</dbReference>
<dbReference type="CDD" id="cd05006">
    <property type="entry name" value="SIS_GmhA"/>
    <property type="match status" value="1"/>
</dbReference>
<dbReference type="GO" id="GO:1901135">
    <property type="term" value="P:carbohydrate derivative metabolic process"/>
    <property type="evidence" value="ECO:0007669"/>
    <property type="project" value="InterPro"/>
</dbReference>
<reference evidence="3 5" key="2">
    <citation type="submission" date="2022-03" db="EMBL/GenBank/DDBJ databases">
        <title>Metagenome-assembled genomes from swine fecal metagenomes.</title>
        <authorList>
            <person name="Holman D.B."/>
            <person name="Kommadath A."/>
        </authorList>
    </citation>
    <scope>NUCLEOTIDE SEQUENCE [LARGE SCALE GENOMIC DNA]</scope>
    <source>
        <strain evidence="3">SUG147</strain>
    </source>
</reference>
<comment type="caution">
    <text evidence="2">The sequence shown here is derived from an EMBL/GenBank/DDBJ whole genome shotgun (WGS) entry which is preliminary data.</text>
</comment>
<dbReference type="SUPFAM" id="SSF53697">
    <property type="entry name" value="SIS domain"/>
    <property type="match status" value="1"/>
</dbReference>